<organism evidence="1">
    <name type="scientific">Anguilla anguilla</name>
    <name type="common">European freshwater eel</name>
    <name type="synonym">Muraena anguilla</name>
    <dbReference type="NCBI Taxonomy" id="7936"/>
    <lineage>
        <taxon>Eukaryota</taxon>
        <taxon>Metazoa</taxon>
        <taxon>Chordata</taxon>
        <taxon>Craniata</taxon>
        <taxon>Vertebrata</taxon>
        <taxon>Euteleostomi</taxon>
        <taxon>Actinopterygii</taxon>
        <taxon>Neopterygii</taxon>
        <taxon>Teleostei</taxon>
        <taxon>Anguilliformes</taxon>
        <taxon>Anguillidae</taxon>
        <taxon>Anguilla</taxon>
    </lineage>
</organism>
<name>A0A0E9XBF9_ANGAN</name>
<dbReference type="AlphaFoldDB" id="A0A0E9XBF9"/>
<sequence length="34" mass="3853">MKCSCSVTQIITYFCKGDDTAERHAYQSVQLARV</sequence>
<accession>A0A0E9XBF9</accession>
<reference evidence="1" key="1">
    <citation type="submission" date="2014-11" db="EMBL/GenBank/DDBJ databases">
        <authorList>
            <person name="Amaro Gonzalez C."/>
        </authorList>
    </citation>
    <scope>NUCLEOTIDE SEQUENCE</scope>
</reference>
<reference evidence="1" key="2">
    <citation type="journal article" date="2015" name="Fish Shellfish Immunol.">
        <title>Early steps in the European eel (Anguilla anguilla)-Vibrio vulnificus interaction in the gills: Role of the RtxA13 toxin.</title>
        <authorList>
            <person name="Callol A."/>
            <person name="Pajuelo D."/>
            <person name="Ebbesson L."/>
            <person name="Teles M."/>
            <person name="MacKenzie S."/>
            <person name="Amaro C."/>
        </authorList>
    </citation>
    <scope>NUCLEOTIDE SEQUENCE</scope>
</reference>
<evidence type="ECO:0000313" key="1">
    <source>
        <dbReference type="EMBL" id="JAH99751.1"/>
    </source>
</evidence>
<dbReference type="EMBL" id="GBXM01008826">
    <property type="protein sequence ID" value="JAH99751.1"/>
    <property type="molecule type" value="Transcribed_RNA"/>
</dbReference>
<protein>
    <submittedName>
        <fullName evidence="1">Uncharacterized protein</fullName>
    </submittedName>
</protein>
<proteinExistence type="predicted"/>